<evidence type="ECO:0000256" key="1">
    <source>
        <dbReference type="SAM" id="MobiDB-lite"/>
    </source>
</evidence>
<accession>A0A2I1ESP5</accession>
<proteinExistence type="predicted"/>
<dbReference type="VEuPathDB" id="FungiDB:RhiirA1_473090"/>
<organism evidence="2 3">
    <name type="scientific">Rhizophagus irregularis</name>
    <dbReference type="NCBI Taxonomy" id="588596"/>
    <lineage>
        <taxon>Eukaryota</taxon>
        <taxon>Fungi</taxon>
        <taxon>Fungi incertae sedis</taxon>
        <taxon>Mucoromycota</taxon>
        <taxon>Glomeromycotina</taxon>
        <taxon>Glomeromycetes</taxon>
        <taxon>Glomerales</taxon>
        <taxon>Glomeraceae</taxon>
        <taxon>Rhizophagus</taxon>
    </lineage>
</organism>
<evidence type="ECO:0000313" key="3">
    <source>
        <dbReference type="Proteomes" id="UP000232722"/>
    </source>
</evidence>
<feature type="compositionally biased region" description="Low complexity" evidence="1">
    <location>
        <begin position="108"/>
        <end position="122"/>
    </location>
</feature>
<reference evidence="2 3" key="1">
    <citation type="submission" date="2016-04" db="EMBL/GenBank/DDBJ databases">
        <title>Genome analyses suggest a sexual origin of heterokaryosis in a supposedly ancient asexual fungus.</title>
        <authorList>
            <person name="Ropars J."/>
            <person name="Sedzielewska K."/>
            <person name="Noel J."/>
            <person name="Charron P."/>
            <person name="Farinelli L."/>
            <person name="Marton T."/>
            <person name="Kruger M."/>
            <person name="Pelin A."/>
            <person name="Brachmann A."/>
            <person name="Corradi N."/>
        </authorList>
    </citation>
    <scope>NUCLEOTIDE SEQUENCE [LARGE SCALE GENOMIC DNA]</scope>
    <source>
        <strain evidence="2 3">A5</strain>
    </source>
</reference>
<comment type="caution">
    <text evidence="2">The sequence shown here is derived from an EMBL/GenBank/DDBJ whole genome shotgun (WGS) entry which is preliminary data.</text>
</comment>
<evidence type="ECO:0000313" key="2">
    <source>
        <dbReference type="EMBL" id="PKB95638.1"/>
    </source>
</evidence>
<feature type="region of interest" description="Disordered" evidence="1">
    <location>
        <begin position="107"/>
        <end position="139"/>
    </location>
</feature>
<sequence length="139" mass="16080">MKIFFIVKNHAYTKKLQCKECDPCCILERWTSGNDDIDKFIKDTIYNAQRHPQSFSVDWIDDAEGHYLQNSIIVFDKINIIIISNYTPDSIVKGYTLSERYEEIPKVSDFSDSSETSEPSDSNARVKGPFLINDDDKTR</sequence>
<protein>
    <submittedName>
        <fullName evidence="2">Uncharacterized protein</fullName>
    </submittedName>
</protein>
<dbReference type="Proteomes" id="UP000232722">
    <property type="component" value="Unassembled WGS sequence"/>
</dbReference>
<reference evidence="2 3" key="2">
    <citation type="submission" date="2017-09" db="EMBL/GenBank/DDBJ databases">
        <title>Extensive intraspecific genome diversity in a model arbuscular mycorrhizal fungus.</title>
        <authorList>
            <person name="Chen E.C."/>
            <person name="Morin E."/>
            <person name="Beaudet D."/>
            <person name="Noel J."/>
            <person name="Ndikumana S."/>
            <person name="Charron P."/>
            <person name="St-Onge C."/>
            <person name="Giorgi J."/>
            <person name="Grigoriev I.V."/>
            <person name="Roux C."/>
            <person name="Martin F.M."/>
            <person name="Corradi N."/>
        </authorList>
    </citation>
    <scope>NUCLEOTIDE SEQUENCE [LARGE SCALE GENOMIC DNA]</scope>
    <source>
        <strain evidence="2 3">A5</strain>
    </source>
</reference>
<dbReference type="EMBL" id="LLXJ01004594">
    <property type="protein sequence ID" value="PKB95638.1"/>
    <property type="molecule type" value="Genomic_DNA"/>
</dbReference>
<dbReference type="AlphaFoldDB" id="A0A2I1ESP5"/>
<gene>
    <name evidence="2" type="ORF">RhiirA5_436343</name>
</gene>
<name>A0A2I1ESP5_9GLOM</name>